<protein>
    <recommendedName>
        <fullName evidence="2">Solute-binding protein family 3/N-terminal domain-containing protein</fullName>
    </recommendedName>
</protein>
<comment type="caution">
    <text evidence="3">The sequence shown here is derived from an EMBL/GenBank/DDBJ whole genome shotgun (WGS) entry which is preliminary data.</text>
</comment>
<proteinExistence type="predicted"/>
<feature type="non-terminal residue" evidence="3">
    <location>
        <position position="143"/>
    </location>
</feature>
<dbReference type="PANTHER" id="PTHR35936:SF17">
    <property type="entry name" value="ARGININE-BINDING EXTRACELLULAR PROTEIN ARTP"/>
    <property type="match status" value="1"/>
</dbReference>
<evidence type="ECO:0000259" key="2">
    <source>
        <dbReference type="Pfam" id="PF00497"/>
    </source>
</evidence>
<sequence length="143" mass="14591">MGRSIAILPAALGLAVSLVSAPAQAASESPILSRILSSGTLRVGMSLGQPPLNFKGKSGKPLGLEVDMARGLAGLMGIELKIVEKPFSELLGALAGGEVDIVMSGMTITPERNAKTAFVGPYFLSGKSILTRSTNLAQAEGIA</sequence>
<feature type="domain" description="Solute-binding protein family 3/N-terminal" evidence="2">
    <location>
        <begin position="41"/>
        <end position="135"/>
    </location>
</feature>
<dbReference type="SUPFAM" id="SSF53850">
    <property type="entry name" value="Periplasmic binding protein-like II"/>
    <property type="match status" value="1"/>
</dbReference>
<keyword evidence="1" id="KW-0732">Signal</keyword>
<evidence type="ECO:0000313" key="3">
    <source>
        <dbReference type="EMBL" id="GAG11697.1"/>
    </source>
</evidence>
<dbReference type="Gene3D" id="3.40.190.10">
    <property type="entry name" value="Periplasmic binding protein-like II"/>
    <property type="match status" value="1"/>
</dbReference>
<dbReference type="Pfam" id="PF00497">
    <property type="entry name" value="SBP_bac_3"/>
    <property type="match status" value="1"/>
</dbReference>
<dbReference type="AlphaFoldDB" id="X0VKF8"/>
<reference evidence="3" key="1">
    <citation type="journal article" date="2014" name="Front. Microbiol.">
        <title>High frequency of phylogenetically diverse reductive dehalogenase-homologous genes in deep subseafloor sedimentary metagenomes.</title>
        <authorList>
            <person name="Kawai M."/>
            <person name="Futagami T."/>
            <person name="Toyoda A."/>
            <person name="Takaki Y."/>
            <person name="Nishi S."/>
            <person name="Hori S."/>
            <person name="Arai W."/>
            <person name="Tsubouchi T."/>
            <person name="Morono Y."/>
            <person name="Uchiyama I."/>
            <person name="Ito T."/>
            <person name="Fujiyama A."/>
            <person name="Inagaki F."/>
            <person name="Takami H."/>
        </authorList>
    </citation>
    <scope>NUCLEOTIDE SEQUENCE</scope>
    <source>
        <strain evidence="3">Expedition CK06-06</strain>
    </source>
</reference>
<name>X0VKF8_9ZZZZ</name>
<evidence type="ECO:0000256" key="1">
    <source>
        <dbReference type="ARBA" id="ARBA00022729"/>
    </source>
</evidence>
<accession>X0VKF8</accession>
<gene>
    <name evidence="3" type="ORF">S01H1_35441</name>
</gene>
<organism evidence="3">
    <name type="scientific">marine sediment metagenome</name>
    <dbReference type="NCBI Taxonomy" id="412755"/>
    <lineage>
        <taxon>unclassified sequences</taxon>
        <taxon>metagenomes</taxon>
        <taxon>ecological metagenomes</taxon>
    </lineage>
</organism>
<dbReference type="EMBL" id="BARS01022150">
    <property type="protein sequence ID" value="GAG11697.1"/>
    <property type="molecule type" value="Genomic_DNA"/>
</dbReference>
<dbReference type="InterPro" id="IPR001638">
    <property type="entry name" value="Solute-binding_3/MltF_N"/>
</dbReference>
<dbReference type="PANTHER" id="PTHR35936">
    <property type="entry name" value="MEMBRANE-BOUND LYTIC MUREIN TRANSGLYCOSYLASE F"/>
    <property type="match status" value="1"/>
</dbReference>